<proteinExistence type="predicted"/>
<dbReference type="AlphaFoldDB" id="A0A6B3RJ76"/>
<dbReference type="InterPro" id="IPR058227">
    <property type="entry name" value="RSP_7527-like"/>
</dbReference>
<evidence type="ECO:0000313" key="2">
    <source>
        <dbReference type="Proteomes" id="UP000481421"/>
    </source>
</evidence>
<accession>A0A6B3RJ76</accession>
<dbReference type="RefSeq" id="WP_164610465.1">
    <property type="nucleotide sequence ID" value="NZ_JAAIKE010000002.1"/>
</dbReference>
<reference evidence="1 2" key="1">
    <citation type="submission" date="2020-02" db="EMBL/GenBank/DDBJ databases">
        <title>Rhodobacter algicola sp. nov., isolated from microalga culture.</title>
        <authorList>
            <person name="Park C.-Y."/>
        </authorList>
    </citation>
    <scope>NUCLEOTIDE SEQUENCE [LARGE SCALE GENOMIC DNA]</scope>
    <source>
        <strain evidence="1 2">ETT8</strain>
    </source>
</reference>
<dbReference type="EMBL" id="JAAIKE010000002">
    <property type="protein sequence ID" value="NEX46087.1"/>
    <property type="molecule type" value="Genomic_DNA"/>
</dbReference>
<evidence type="ECO:0000313" key="1">
    <source>
        <dbReference type="EMBL" id="NEX46087.1"/>
    </source>
</evidence>
<dbReference type="Proteomes" id="UP000481421">
    <property type="component" value="Unassembled WGS sequence"/>
</dbReference>
<gene>
    <name evidence="1" type="ORF">G3572_07720</name>
</gene>
<organism evidence="1 2">
    <name type="scientific">Pseudotabrizicola algicola</name>
    <dbReference type="NCBI Taxonomy" id="2709381"/>
    <lineage>
        <taxon>Bacteria</taxon>
        <taxon>Pseudomonadati</taxon>
        <taxon>Pseudomonadota</taxon>
        <taxon>Alphaproteobacteria</taxon>
        <taxon>Rhodobacterales</taxon>
        <taxon>Paracoccaceae</taxon>
        <taxon>Pseudotabrizicola</taxon>
    </lineage>
</organism>
<protein>
    <submittedName>
        <fullName evidence="1">Uncharacterized protein</fullName>
    </submittedName>
</protein>
<keyword evidence="2" id="KW-1185">Reference proteome</keyword>
<name>A0A6B3RJ76_9RHOB</name>
<sequence>MLFPADLMPAAGQGQAPRLQFAGSGNAENAWTLLLQTPVATGIFQGREDRSKRKCPMSEQSVKIDHDAIMREARQLRAQAMADLMHSIISFFRRKPALRGVAKA</sequence>
<comment type="caution">
    <text evidence="1">The sequence shown here is derived from an EMBL/GenBank/DDBJ whole genome shotgun (WGS) entry which is preliminary data.</text>
</comment>
<dbReference type="NCBIfam" id="NF046098">
    <property type="entry name" value="RSP_7527_fam"/>
    <property type="match status" value="1"/>
</dbReference>